<keyword evidence="3" id="KW-0805">Transcription regulation</keyword>
<dbReference type="InterPro" id="IPR036388">
    <property type="entry name" value="WH-like_DNA-bd_sf"/>
</dbReference>
<evidence type="ECO:0000256" key="2">
    <source>
        <dbReference type="ARBA" id="ARBA00022898"/>
    </source>
</evidence>
<keyword evidence="7" id="KW-0032">Aminotransferase</keyword>
<dbReference type="InterPro" id="IPR036390">
    <property type="entry name" value="WH_DNA-bd_sf"/>
</dbReference>
<dbReference type="InterPro" id="IPR051446">
    <property type="entry name" value="HTH_trans_reg/aminotransferase"/>
</dbReference>
<dbReference type="SUPFAM" id="SSF46785">
    <property type="entry name" value="Winged helix' DNA-binding domain"/>
    <property type="match status" value="1"/>
</dbReference>
<evidence type="ECO:0000256" key="3">
    <source>
        <dbReference type="ARBA" id="ARBA00023015"/>
    </source>
</evidence>
<dbReference type="PROSITE" id="PS50949">
    <property type="entry name" value="HTH_GNTR"/>
    <property type="match status" value="1"/>
</dbReference>
<dbReference type="GO" id="GO:0030170">
    <property type="term" value="F:pyridoxal phosphate binding"/>
    <property type="evidence" value="ECO:0007669"/>
    <property type="project" value="InterPro"/>
</dbReference>
<dbReference type="InterPro" id="IPR004839">
    <property type="entry name" value="Aminotransferase_I/II_large"/>
</dbReference>
<feature type="domain" description="HTH gntR-type" evidence="6">
    <location>
        <begin position="4"/>
        <end position="72"/>
    </location>
</feature>
<evidence type="ECO:0000313" key="8">
    <source>
        <dbReference type="Proteomes" id="UP000571701"/>
    </source>
</evidence>
<dbReference type="InterPro" id="IPR015424">
    <property type="entry name" value="PyrdxlP-dep_Trfase"/>
</dbReference>
<dbReference type="Pfam" id="PF00392">
    <property type="entry name" value="GntR"/>
    <property type="match status" value="1"/>
</dbReference>
<dbReference type="CDD" id="cd00609">
    <property type="entry name" value="AAT_like"/>
    <property type="match status" value="1"/>
</dbReference>
<keyword evidence="4" id="KW-0238">DNA-binding</keyword>
<dbReference type="PANTHER" id="PTHR46577">
    <property type="entry name" value="HTH-TYPE TRANSCRIPTIONAL REGULATORY PROTEIN GABR"/>
    <property type="match status" value="1"/>
</dbReference>
<dbReference type="GO" id="GO:0003700">
    <property type="term" value="F:DNA-binding transcription factor activity"/>
    <property type="evidence" value="ECO:0007669"/>
    <property type="project" value="InterPro"/>
</dbReference>
<dbReference type="CDD" id="cd07377">
    <property type="entry name" value="WHTH_GntR"/>
    <property type="match status" value="1"/>
</dbReference>
<proteinExistence type="inferred from homology"/>
<dbReference type="AlphaFoldDB" id="A0A7W2FRK8"/>
<dbReference type="GO" id="GO:0003677">
    <property type="term" value="F:DNA binding"/>
    <property type="evidence" value="ECO:0007669"/>
    <property type="project" value="UniProtKB-KW"/>
</dbReference>
<keyword evidence="2" id="KW-0663">Pyridoxal phosphate</keyword>
<name>A0A7W2FRK8_9VIBR</name>
<dbReference type="Pfam" id="PF00155">
    <property type="entry name" value="Aminotran_1_2"/>
    <property type="match status" value="1"/>
</dbReference>
<comment type="caution">
    <text evidence="7">The sequence shown here is derived from an EMBL/GenBank/DDBJ whole genome shotgun (WGS) entry which is preliminary data.</text>
</comment>
<dbReference type="RefSeq" id="WP_182108979.1">
    <property type="nucleotide sequence ID" value="NZ_JACFYF010000006.1"/>
</dbReference>
<gene>
    <name evidence="7" type="ORF">H2O73_11430</name>
</gene>
<dbReference type="EMBL" id="JACFYF010000006">
    <property type="protein sequence ID" value="MBA5762960.1"/>
    <property type="molecule type" value="Genomic_DNA"/>
</dbReference>
<dbReference type="InterPro" id="IPR015422">
    <property type="entry name" value="PyrdxlP-dep_Trfase_small"/>
</dbReference>
<reference evidence="7 8" key="1">
    <citation type="submission" date="2020-07" db="EMBL/GenBank/DDBJ databases">
        <title>Vibrio marinisediminis sp. nov., isolated from marine sediment.</title>
        <authorList>
            <person name="Ji X."/>
        </authorList>
    </citation>
    <scope>NUCLEOTIDE SEQUENCE [LARGE SCALE GENOMIC DNA]</scope>
    <source>
        <strain evidence="7 8">404</strain>
    </source>
</reference>
<accession>A0A7W2FRK8</accession>
<dbReference type="InterPro" id="IPR000524">
    <property type="entry name" value="Tscrpt_reg_HTH_GntR"/>
</dbReference>
<dbReference type="Proteomes" id="UP000571701">
    <property type="component" value="Unassembled WGS sequence"/>
</dbReference>
<dbReference type="SMART" id="SM00345">
    <property type="entry name" value="HTH_GNTR"/>
    <property type="match status" value="1"/>
</dbReference>
<evidence type="ECO:0000259" key="6">
    <source>
        <dbReference type="PROSITE" id="PS50949"/>
    </source>
</evidence>
<keyword evidence="8" id="KW-1185">Reference proteome</keyword>
<comment type="similarity">
    <text evidence="1">In the C-terminal section; belongs to the class-I pyridoxal-phosphate-dependent aminotransferase family.</text>
</comment>
<dbReference type="GO" id="GO:0008483">
    <property type="term" value="F:transaminase activity"/>
    <property type="evidence" value="ECO:0007669"/>
    <property type="project" value="UniProtKB-KW"/>
</dbReference>
<dbReference type="SUPFAM" id="SSF53383">
    <property type="entry name" value="PLP-dependent transferases"/>
    <property type="match status" value="1"/>
</dbReference>
<sequence>MENKPIYRRIADSIIESIQKGGIVQDTKLPSIRKLAKEYDVSNLTALNAMRLLEDERIVYAMPKKGYFVRSTLLSFDGDNISNEKEQLYSLLASENDSGLTLSNGHIDLYPVQKISKIMRKQIYQNPNLLGGCISGHGHELLIDEIIRRAIEYGCSFSKNEICITNGGLESLSLALRATTSPGDTVLVQSPTYFYTLKFISELGLKCISVRKFDDIEHHLESHKIKVMVFNANFNNPDGMLLDESQKQRLVELSKLHRFTIIEDDVYGDIHFTERRPKPLRAYSSDIILCNTFTKAIGPGLRIGWIAASNHTSQVKELKQSTSKYTAEFPQAAIAEFLRSGGYDLHMRKLRATLASFRDEVRLTILETFPEGTWVSKPEGGFVLWVKLPHHLPNLETKIEQALSLGNYFVPGHFFSLEEDYNHCLRLNFGFGLTEEVKTAIQQLGRTFSE</sequence>
<evidence type="ECO:0000256" key="1">
    <source>
        <dbReference type="ARBA" id="ARBA00005384"/>
    </source>
</evidence>
<dbReference type="Gene3D" id="3.90.1150.10">
    <property type="entry name" value="Aspartate Aminotransferase, domain 1"/>
    <property type="match status" value="1"/>
</dbReference>
<evidence type="ECO:0000313" key="7">
    <source>
        <dbReference type="EMBL" id="MBA5762960.1"/>
    </source>
</evidence>
<dbReference type="Gene3D" id="3.40.640.10">
    <property type="entry name" value="Type I PLP-dependent aspartate aminotransferase-like (Major domain)"/>
    <property type="match status" value="1"/>
</dbReference>
<organism evidence="7 8">
    <name type="scientific">Vibrio marinisediminis</name>
    <dbReference type="NCBI Taxonomy" id="2758441"/>
    <lineage>
        <taxon>Bacteria</taxon>
        <taxon>Pseudomonadati</taxon>
        <taxon>Pseudomonadota</taxon>
        <taxon>Gammaproteobacteria</taxon>
        <taxon>Vibrionales</taxon>
        <taxon>Vibrionaceae</taxon>
        <taxon>Vibrio</taxon>
    </lineage>
</organism>
<dbReference type="PANTHER" id="PTHR46577:SF1">
    <property type="entry name" value="HTH-TYPE TRANSCRIPTIONAL REGULATORY PROTEIN GABR"/>
    <property type="match status" value="1"/>
</dbReference>
<dbReference type="InterPro" id="IPR015421">
    <property type="entry name" value="PyrdxlP-dep_Trfase_major"/>
</dbReference>
<dbReference type="Gene3D" id="1.10.10.10">
    <property type="entry name" value="Winged helix-like DNA-binding domain superfamily/Winged helix DNA-binding domain"/>
    <property type="match status" value="1"/>
</dbReference>
<keyword evidence="7" id="KW-0808">Transferase</keyword>
<keyword evidence="5" id="KW-0804">Transcription</keyword>
<evidence type="ECO:0000256" key="4">
    <source>
        <dbReference type="ARBA" id="ARBA00023125"/>
    </source>
</evidence>
<evidence type="ECO:0000256" key="5">
    <source>
        <dbReference type="ARBA" id="ARBA00023163"/>
    </source>
</evidence>
<protein>
    <submittedName>
        <fullName evidence="7">PLP-dependent aminotransferase family protein</fullName>
    </submittedName>
</protein>